<evidence type="ECO:0000313" key="2">
    <source>
        <dbReference type="EMBL" id="CAE1315866.1"/>
    </source>
</evidence>
<feature type="transmembrane region" description="Helical" evidence="1">
    <location>
        <begin position="64"/>
        <end position="95"/>
    </location>
</feature>
<organism evidence="2 3">
    <name type="scientific">Acanthosepion pharaonis</name>
    <name type="common">Pharaoh cuttlefish</name>
    <name type="synonym">Sepia pharaonis</name>
    <dbReference type="NCBI Taxonomy" id="158019"/>
    <lineage>
        <taxon>Eukaryota</taxon>
        <taxon>Metazoa</taxon>
        <taxon>Spiralia</taxon>
        <taxon>Lophotrochozoa</taxon>
        <taxon>Mollusca</taxon>
        <taxon>Cephalopoda</taxon>
        <taxon>Coleoidea</taxon>
        <taxon>Decapodiformes</taxon>
        <taxon>Sepiida</taxon>
        <taxon>Sepiina</taxon>
        <taxon>Sepiidae</taxon>
        <taxon>Acanthosepion</taxon>
    </lineage>
</organism>
<keyword evidence="1" id="KW-0472">Membrane</keyword>
<accession>A0A812E8K0</accession>
<feature type="transmembrane region" description="Helical" evidence="1">
    <location>
        <begin position="34"/>
        <end position="58"/>
    </location>
</feature>
<name>A0A812E8K0_ACAPH</name>
<keyword evidence="1" id="KW-0812">Transmembrane</keyword>
<comment type="caution">
    <text evidence="2">The sequence shown here is derived from an EMBL/GenBank/DDBJ whole genome shotgun (WGS) entry which is preliminary data.</text>
</comment>
<dbReference type="Proteomes" id="UP000597762">
    <property type="component" value="Unassembled WGS sequence"/>
</dbReference>
<evidence type="ECO:0000313" key="3">
    <source>
        <dbReference type="Proteomes" id="UP000597762"/>
    </source>
</evidence>
<protein>
    <submittedName>
        <fullName evidence="2">Uncharacterized protein</fullName>
    </submittedName>
</protein>
<feature type="transmembrane region" description="Helical" evidence="1">
    <location>
        <begin position="129"/>
        <end position="149"/>
    </location>
</feature>
<feature type="transmembrane region" description="Helical" evidence="1">
    <location>
        <begin position="185"/>
        <end position="203"/>
    </location>
</feature>
<reference evidence="2" key="1">
    <citation type="submission" date="2021-01" db="EMBL/GenBank/DDBJ databases">
        <authorList>
            <person name="Li R."/>
            <person name="Bekaert M."/>
        </authorList>
    </citation>
    <scope>NUCLEOTIDE SEQUENCE</scope>
    <source>
        <strain evidence="2">Farmed</strain>
    </source>
</reference>
<evidence type="ECO:0000256" key="1">
    <source>
        <dbReference type="SAM" id="Phobius"/>
    </source>
</evidence>
<gene>
    <name evidence="2" type="ORF">SPHA_66728</name>
</gene>
<keyword evidence="3" id="KW-1185">Reference proteome</keyword>
<sequence>MPLFIFLSYFFPFFIFCPILPRYFIPSSILHSSYIFYFSPFSFFFLAYFHFFLARLYFFRHNFFFLLFLLLLFTSCAFIISLFFLFPFAGIFAAFNSKLRSPLPFCIILLSRHSSCLYFSHFFSSIFHLSYSFSSLIIPFFFSTAVFLNHHFLVLRFHVPFLAFLPPLTSFLSSSYSLYFFSLYHVYFVLHTILVSAFYMNFFK</sequence>
<dbReference type="EMBL" id="CAHIKZ030004817">
    <property type="protein sequence ID" value="CAE1315866.1"/>
    <property type="molecule type" value="Genomic_DNA"/>
</dbReference>
<proteinExistence type="predicted"/>
<dbReference type="AlphaFoldDB" id="A0A812E8K0"/>
<feature type="transmembrane region" description="Helical" evidence="1">
    <location>
        <begin position="6"/>
        <end position="25"/>
    </location>
</feature>
<keyword evidence="1" id="KW-1133">Transmembrane helix</keyword>